<organism evidence="6 7">
    <name type="scientific">Algoriphagus confluentis</name>
    <dbReference type="NCBI Taxonomy" id="1697556"/>
    <lineage>
        <taxon>Bacteria</taxon>
        <taxon>Pseudomonadati</taxon>
        <taxon>Bacteroidota</taxon>
        <taxon>Cytophagia</taxon>
        <taxon>Cytophagales</taxon>
        <taxon>Cyclobacteriaceae</taxon>
        <taxon>Algoriphagus</taxon>
    </lineage>
</organism>
<proteinExistence type="predicted"/>
<feature type="domain" description="Iron-binding zinc finger CDGSH type" evidence="5">
    <location>
        <begin position="119"/>
        <end position="156"/>
    </location>
</feature>
<name>A0ABQ6PKN6_9BACT</name>
<evidence type="ECO:0000313" key="6">
    <source>
        <dbReference type="EMBL" id="GMQ28536.1"/>
    </source>
</evidence>
<keyword evidence="2" id="KW-0479">Metal-binding</keyword>
<dbReference type="EMBL" id="BTPD01000003">
    <property type="protein sequence ID" value="GMQ28536.1"/>
    <property type="molecule type" value="Genomic_DNA"/>
</dbReference>
<evidence type="ECO:0000313" key="7">
    <source>
        <dbReference type="Proteomes" id="UP001338309"/>
    </source>
</evidence>
<gene>
    <name evidence="6" type="ORF">Aconfl_11790</name>
</gene>
<sequence>MDTTDSVNEKLYFKIMGEIKKEYSNGEVTITWEPKKCIHSAKCVNGLPSVFNAEKKPWIDPMGAGTDHIVAQIQTCPSGALGYYFENKKEEHEEDKKSEQIVEVVSNGPLMVYGNLQVKLPDGEVKKQFKVTAFCRCGSSSNKPYCDGTHKKISFQG</sequence>
<comment type="caution">
    <text evidence="6">The sequence shown here is derived from an EMBL/GenBank/DDBJ whole genome shotgun (WGS) entry which is preliminary data.</text>
</comment>
<evidence type="ECO:0000259" key="5">
    <source>
        <dbReference type="SMART" id="SM00704"/>
    </source>
</evidence>
<reference evidence="6 7" key="1">
    <citation type="submission" date="2023-08" db="EMBL/GenBank/DDBJ databases">
        <title>Draft genome sequence of Algoriphagus confluentis.</title>
        <authorList>
            <person name="Takatani N."/>
            <person name="Hosokawa M."/>
            <person name="Sawabe T."/>
        </authorList>
    </citation>
    <scope>NUCLEOTIDE SEQUENCE [LARGE SCALE GENOMIC DNA]</scope>
    <source>
        <strain evidence="6 7">NBRC 111222</strain>
    </source>
</reference>
<dbReference type="InterPro" id="IPR042216">
    <property type="entry name" value="MitoNEET_CISD"/>
</dbReference>
<dbReference type="SMART" id="SM00704">
    <property type="entry name" value="ZnF_CDGSH"/>
    <property type="match status" value="1"/>
</dbReference>
<evidence type="ECO:0000256" key="3">
    <source>
        <dbReference type="ARBA" id="ARBA00023004"/>
    </source>
</evidence>
<keyword evidence="7" id="KW-1185">Reference proteome</keyword>
<protein>
    <recommendedName>
        <fullName evidence="5">Iron-binding zinc finger CDGSH type domain-containing protein</fullName>
    </recommendedName>
</protein>
<accession>A0ABQ6PKN6</accession>
<dbReference type="Proteomes" id="UP001338309">
    <property type="component" value="Unassembled WGS sequence"/>
</dbReference>
<keyword evidence="1" id="KW-0001">2Fe-2S</keyword>
<dbReference type="InterPro" id="IPR010693">
    <property type="entry name" value="Divergent_4Fe-4S_mono-cluster"/>
</dbReference>
<dbReference type="InterPro" id="IPR018967">
    <property type="entry name" value="FeS-contain_CDGSH-typ"/>
</dbReference>
<dbReference type="Pfam" id="PF09360">
    <property type="entry name" value="zf-CDGSH"/>
    <property type="match status" value="1"/>
</dbReference>
<evidence type="ECO:0000256" key="1">
    <source>
        <dbReference type="ARBA" id="ARBA00022714"/>
    </source>
</evidence>
<keyword evidence="3" id="KW-0408">Iron</keyword>
<evidence type="ECO:0000256" key="2">
    <source>
        <dbReference type="ARBA" id="ARBA00022723"/>
    </source>
</evidence>
<dbReference type="Gene3D" id="3.40.5.90">
    <property type="entry name" value="CDGSH iron-sulfur domain, mitoNEET-type"/>
    <property type="match status" value="1"/>
</dbReference>
<evidence type="ECO:0000256" key="4">
    <source>
        <dbReference type="ARBA" id="ARBA00023014"/>
    </source>
</evidence>
<dbReference type="Pfam" id="PF06902">
    <property type="entry name" value="Fer4_19"/>
    <property type="match status" value="1"/>
</dbReference>
<keyword evidence="4" id="KW-0411">Iron-sulfur</keyword>